<evidence type="ECO:0000313" key="1">
    <source>
        <dbReference type="EMBL" id="KAF7428842.1"/>
    </source>
</evidence>
<reference evidence="1" key="1">
    <citation type="submission" date="2019-07" db="EMBL/GenBank/DDBJ databases">
        <authorList>
            <person name="Palmer J.M."/>
        </authorList>
    </citation>
    <scope>NUCLEOTIDE SEQUENCE</scope>
    <source>
        <strain evidence="1">PC9</strain>
    </source>
</reference>
<organism evidence="1 2">
    <name type="scientific">Pleurotus ostreatus</name>
    <name type="common">Oyster mushroom</name>
    <name type="synonym">White-rot fungus</name>
    <dbReference type="NCBI Taxonomy" id="5322"/>
    <lineage>
        <taxon>Eukaryota</taxon>
        <taxon>Fungi</taxon>
        <taxon>Dikarya</taxon>
        <taxon>Basidiomycota</taxon>
        <taxon>Agaricomycotina</taxon>
        <taxon>Agaricomycetes</taxon>
        <taxon>Agaricomycetidae</taxon>
        <taxon>Agaricales</taxon>
        <taxon>Pleurotineae</taxon>
        <taxon>Pleurotaceae</taxon>
        <taxon>Pleurotus</taxon>
    </lineage>
</organism>
<dbReference type="RefSeq" id="XP_036631214.1">
    <property type="nucleotide sequence ID" value="XM_036777594.1"/>
</dbReference>
<dbReference type="AlphaFoldDB" id="A0A8H6ZS88"/>
<evidence type="ECO:0008006" key="3">
    <source>
        <dbReference type="Google" id="ProtNLM"/>
    </source>
</evidence>
<sequence>MSFATTQALARHQLFYMDISIFQLFRVPTGYLRQYSAIFNDMFTLKPQPGAAAEGESDEMPIKLDGVSKVDFERFLEVILAAKYTQVEPRKSFGTSHWLSVLKLANLWGFAYLRQTAITKLSSSSSEALRPVFTATEYVDYGRSYKVEQWVKQGYAELVSRREKINKAEAACIGWEAVLKLCHLREDLVGQQGSDANSLGAPAHPTRPRGSISLKESPALNPAVNTAICQAFSVELQDIRGAAAALSVPAPTINVSLP</sequence>
<dbReference type="EMBL" id="JACETU010000005">
    <property type="protein sequence ID" value="KAF7428842.1"/>
    <property type="molecule type" value="Genomic_DNA"/>
</dbReference>
<name>A0A8H6ZS88_PLEOS</name>
<gene>
    <name evidence="1" type="ORF">PC9H_008074</name>
</gene>
<proteinExistence type="predicted"/>
<dbReference type="Gene3D" id="3.30.710.10">
    <property type="entry name" value="Potassium Channel Kv1.1, Chain A"/>
    <property type="match status" value="1"/>
</dbReference>
<protein>
    <recommendedName>
        <fullName evidence="3">BTB domain-containing protein</fullName>
    </recommendedName>
</protein>
<dbReference type="InterPro" id="IPR011333">
    <property type="entry name" value="SKP1/BTB/POZ_sf"/>
</dbReference>
<dbReference type="Proteomes" id="UP000623687">
    <property type="component" value="Unassembled WGS sequence"/>
</dbReference>
<dbReference type="GeneID" id="59377892"/>
<keyword evidence="2" id="KW-1185">Reference proteome</keyword>
<evidence type="ECO:0000313" key="2">
    <source>
        <dbReference type="Proteomes" id="UP000623687"/>
    </source>
</evidence>
<accession>A0A8H6ZS88</accession>
<comment type="caution">
    <text evidence="1">The sequence shown here is derived from an EMBL/GenBank/DDBJ whole genome shotgun (WGS) entry which is preliminary data.</text>
</comment>
<dbReference type="VEuPathDB" id="FungiDB:PC9H_008074"/>
<dbReference type="OrthoDB" id="3199068at2759"/>